<keyword evidence="8" id="KW-1185">Reference proteome</keyword>
<protein>
    <recommendedName>
        <fullName evidence="6">SURF1-like protein</fullName>
    </recommendedName>
</protein>
<dbReference type="CDD" id="cd06662">
    <property type="entry name" value="SURF1"/>
    <property type="match status" value="1"/>
</dbReference>
<organism evidence="7 8">
    <name type="scientific">Piscinibacter sakaiensis</name>
    <name type="common">Ideonella sakaiensis</name>
    <dbReference type="NCBI Taxonomy" id="1547922"/>
    <lineage>
        <taxon>Bacteria</taxon>
        <taxon>Pseudomonadati</taxon>
        <taxon>Pseudomonadota</taxon>
        <taxon>Betaproteobacteria</taxon>
        <taxon>Burkholderiales</taxon>
        <taxon>Sphaerotilaceae</taxon>
        <taxon>Piscinibacter</taxon>
    </lineage>
</organism>
<sequence>MVALAALVVAAGTARLGVWQLDRAAQKRALQAALDTRAAAAPLPQAELATDRVAAAEQHQRRILLQGRWLPERSVFLDNRQMDGRPGFFVLTPLQLEPVPRAAAPGSVIWVQRGWVPRDNDVRTRLPAVPTPPGAVQVAGRVAPPPARLYQFAADAEGPIRQNLDLDESARSLGRPVLPLTVVQVEAPPGGDGLRRDWPAPAADVQKHLGYAFQWFALCALVLLLYVWFQLIRPRRRRPPAD</sequence>
<evidence type="ECO:0000313" key="7">
    <source>
        <dbReference type="EMBL" id="GAP36323.1"/>
    </source>
</evidence>
<evidence type="ECO:0000256" key="5">
    <source>
        <dbReference type="ARBA" id="ARBA00023136"/>
    </source>
</evidence>
<dbReference type="Proteomes" id="UP000037660">
    <property type="component" value="Unassembled WGS sequence"/>
</dbReference>
<dbReference type="InterPro" id="IPR002994">
    <property type="entry name" value="Surf1/Shy1"/>
</dbReference>
<dbReference type="Pfam" id="PF02104">
    <property type="entry name" value="SURF1"/>
    <property type="match status" value="1"/>
</dbReference>
<evidence type="ECO:0000256" key="1">
    <source>
        <dbReference type="ARBA" id="ARBA00004370"/>
    </source>
</evidence>
<keyword evidence="4 6" id="KW-1133">Transmembrane helix</keyword>
<comment type="subcellular location">
    <subcellularLocation>
        <location evidence="6">Cell membrane</location>
        <topology evidence="6">Multi-pass membrane protein</topology>
    </subcellularLocation>
    <subcellularLocation>
        <location evidence="1">Membrane</location>
    </subcellularLocation>
</comment>
<evidence type="ECO:0000313" key="8">
    <source>
        <dbReference type="Proteomes" id="UP000037660"/>
    </source>
</evidence>
<gene>
    <name evidence="7" type="ORF">ISF6_2163</name>
</gene>
<accession>A0A0K8P119</accession>
<comment type="caution">
    <text evidence="7">The sequence shown here is derived from an EMBL/GenBank/DDBJ whole genome shotgun (WGS) entry which is preliminary data.</text>
</comment>
<evidence type="ECO:0000256" key="3">
    <source>
        <dbReference type="ARBA" id="ARBA00022692"/>
    </source>
</evidence>
<name>A0A0K8P119_PISS1</name>
<dbReference type="EMBL" id="BBYR01000034">
    <property type="protein sequence ID" value="GAP36323.1"/>
    <property type="molecule type" value="Genomic_DNA"/>
</dbReference>
<dbReference type="GO" id="GO:0005886">
    <property type="term" value="C:plasma membrane"/>
    <property type="evidence" value="ECO:0007669"/>
    <property type="project" value="UniProtKB-SubCell"/>
</dbReference>
<keyword evidence="6" id="KW-1003">Cell membrane</keyword>
<evidence type="ECO:0000256" key="2">
    <source>
        <dbReference type="ARBA" id="ARBA00007165"/>
    </source>
</evidence>
<keyword evidence="5 6" id="KW-0472">Membrane</keyword>
<keyword evidence="3 6" id="KW-0812">Transmembrane</keyword>
<dbReference type="AlphaFoldDB" id="A0A0K8P119"/>
<dbReference type="PROSITE" id="PS50895">
    <property type="entry name" value="SURF1"/>
    <property type="match status" value="1"/>
</dbReference>
<reference evidence="7 8" key="2">
    <citation type="journal article" date="2016" name="Science">
        <title>A bacterium that degrades and assimilates poly(ethylene terephthalate).</title>
        <authorList>
            <person name="Yoshida S."/>
            <person name="Hiraga K."/>
            <person name="Takehana T."/>
            <person name="Taniguchi I."/>
            <person name="Yamaji H."/>
            <person name="Maeda Y."/>
            <person name="Toyohara K."/>
            <person name="Miyamoto K."/>
            <person name="Kimura Y."/>
            <person name="Oda K."/>
        </authorList>
    </citation>
    <scope>NUCLEOTIDE SEQUENCE [LARGE SCALE GENOMIC DNA]</scope>
    <source>
        <strain evidence="8">NBRC 110686 / TISTR 2288 / 201-F6</strain>
    </source>
</reference>
<dbReference type="STRING" id="1547922.ISF6_2163"/>
<evidence type="ECO:0000256" key="6">
    <source>
        <dbReference type="RuleBase" id="RU363076"/>
    </source>
</evidence>
<proteinExistence type="inferred from homology"/>
<dbReference type="PANTHER" id="PTHR23427">
    <property type="entry name" value="SURFEIT LOCUS PROTEIN"/>
    <property type="match status" value="1"/>
</dbReference>
<feature type="transmembrane region" description="Helical" evidence="6">
    <location>
        <begin position="209"/>
        <end position="229"/>
    </location>
</feature>
<comment type="caution">
    <text evidence="6">Lacks conserved residue(s) required for the propagation of feature annotation.</text>
</comment>
<evidence type="ECO:0000256" key="4">
    <source>
        <dbReference type="ARBA" id="ARBA00022989"/>
    </source>
</evidence>
<dbReference type="InterPro" id="IPR045214">
    <property type="entry name" value="Surf1/Surf4"/>
</dbReference>
<dbReference type="PANTHER" id="PTHR23427:SF2">
    <property type="entry name" value="SURFEIT LOCUS PROTEIN 1"/>
    <property type="match status" value="1"/>
</dbReference>
<reference evidence="8" key="1">
    <citation type="submission" date="2015-07" db="EMBL/GenBank/DDBJ databases">
        <title>Discovery of a poly(ethylene terephthalate assimilation.</title>
        <authorList>
            <person name="Yoshida S."/>
            <person name="Hiraga K."/>
            <person name="Takehana T."/>
            <person name="Taniguchi I."/>
            <person name="Yamaji H."/>
            <person name="Maeda Y."/>
            <person name="Toyohara K."/>
            <person name="Miyamoto K."/>
            <person name="Kimura Y."/>
            <person name="Oda K."/>
        </authorList>
    </citation>
    <scope>NUCLEOTIDE SEQUENCE [LARGE SCALE GENOMIC DNA]</scope>
    <source>
        <strain evidence="8">NBRC 110686 / TISTR 2288 / 201-F6</strain>
    </source>
</reference>
<comment type="similarity">
    <text evidence="2 6">Belongs to the SURF1 family.</text>
</comment>